<dbReference type="Pfam" id="PF02801">
    <property type="entry name" value="Ketoacyl-synt_C"/>
    <property type="match status" value="1"/>
</dbReference>
<dbReference type="InterPro" id="IPR049900">
    <property type="entry name" value="PKS_mFAS_DH"/>
</dbReference>
<protein>
    <submittedName>
        <fullName evidence="12">Type I polyketide synthase</fullName>
    </submittedName>
</protein>
<dbReference type="SMART" id="SM00825">
    <property type="entry name" value="PKS_KS"/>
    <property type="match status" value="1"/>
</dbReference>
<dbReference type="SUPFAM" id="SSF53901">
    <property type="entry name" value="Thiolase-like"/>
    <property type="match status" value="1"/>
</dbReference>
<dbReference type="Pfam" id="PF21089">
    <property type="entry name" value="PKS_DH_N"/>
    <property type="match status" value="1"/>
</dbReference>
<dbReference type="InterPro" id="IPR042104">
    <property type="entry name" value="PKS_dehydratase_sf"/>
</dbReference>
<dbReference type="FunFam" id="3.40.366.10:FF:000002">
    <property type="entry name" value="Probable polyketide synthase 2"/>
    <property type="match status" value="1"/>
</dbReference>
<dbReference type="Gene3D" id="3.30.70.3290">
    <property type="match status" value="1"/>
</dbReference>
<dbReference type="InterPro" id="IPR020807">
    <property type="entry name" value="PKS_DH"/>
</dbReference>
<feature type="domain" description="Ketosynthase family 3 (KS3)" evidence="10">
    <location>
        <begin position="12"/>
        <end position="435"/>
    </location>
</feature>
<dbReference type="CDD" id="cd00833">
    <property type="entry name" value="PKS"/>
    <property type="match status" value="1"/>
</dbReference>
<evidence type="ECO:0000256" key="7">
    <source>
        <dbReference type="ARBA" id="ARBA00023315"/>
    </source>
</evidence>
<dbReference type="Pfam" id="PF16197">
    <property type="entry name" value="KAsynt_C_assoc"/>
    <property type="match status" value="1"/>
</dbReference>
<dbReference type="Gene3D" id="3.40.47.10">
    <property type="match status" value="1"/>
</dbReference>
<dbReference type="GO" id="GO:0033068">
    <property type="term" value="P:macrolide biosynthetic process"/>
    <property type="evidence" value="ECO:0007669"/>
    <property type="project" value="UniProtKB-ARBA"/>
</dbReference>
<keyword evidence="3" id="KW-0597">Phosphoprotein</keyword>
<dbReference type="SUPFAM" id="SSF55048">
    <property type="entry name" value="Probable ACP-binding domain of malonyl-CoA ACP transacylase"/>
    <property type="match status" value="1"/>
</dbReference>
<evidence type="ECO:0000256" key="2">
    <source>
        <dbReference type="ARBA" id="ARBA00022450"/>
    </source>
</evidence>
<evidence type="ECO:0000313" key="12">
    <source>
        <dbReference type="EMBL" id="NEA89698.1"/>
    </source>
</evidence>
<dbReference type="InterPro" id="IPR016035">
    <property type="entry name" value="Acyl_Trfase/lysoPLipase"/>
</dbReference>
<evidence type="ECO:0000256" key="4">
    <source>
        <dbReference type="ARBA" id="ARBA00022679"/>
    </source>
</evidence>
<dbReference type="InterPro" id="IPR050091">
    <property type="entry name" value="PKS_NRPS_Biosynth_Enz"/>
</dbReference>
<dbReference type="InterPro" id="IPR014030">
    <property type="entry name" value="Ketoacyl_synth_N"/>
</dbReference>
<comment type="caution">
    <text evidence="12">The sequence shown here is derived from an EMBL/GenBank/DDBJ whole genome shotgun (WGS) entry which is preliminary data.</text>
</comment>
<dbReference type="Pfam" id="PF00109">
    <property type="entry name" value="ketoacyl-synt"/>
    <property type="match status" value="1"/>
</dbReference>
<keyword evidence="7" id="KW-0012">Acyltransferase</keyword>
<evidence type="ECO:0000256" key="1">
    <source>
        <dbReference type="ARBA" id="ARBA00004792"/>
    </source>
</evidence>
<evidence type="ECO:0000259" key="10">
    <source>
        <dbReference type="PROSITE" id="PS52004"/>
    </source>
</evidence>
<feature type="domain" description="PKS/mFAS DH" evidence="11">
    <location>
        <begin position="894"/>
        <end position="1028"/>
    </location>
</feature>
<feature type="non-terminal residue" evidence="12">
    <location>
        <position position="1"/>
    </location>
</feature>
<dbReference type="PROSITE" id="PS52004">
    <property type="entry name" value="KS3_2"/>
    <property type="match status" value="1"/>
</dbReference>
<dbReference type="FunFam" id="3.40.47.10:FF:000019">
    <property type="entry name" value="Polyketide synthase type I"/>
    <property type="match status" value="1"/>
</dbReference>
<dbReference type="InterPro" id="IPR014031">
    <property type="entry name" value="Ketoacyl_synth_C"/>
</dbReference>
<dbReference type="Gene3D" id="3.40.366.10">
    <property type="entry name" value="Malonyl-Coenzyme A Acyl Carrier Protein, domain 2"/>
    <property type="match status" value="1"/>
</dbReference>
<reference evidence="12" key="1">
    <citation type="submission" date="2020-01" db="EMBL/GenBank/DDBJ databases">
        <title>Insect and environment-associated Actinomycetes.</title>
        <authorList>
            <person name="Currrie C."/>
            <person name="Chevrette M."/>
            <person name="Carlson C."/>
            <person name="Stubbendieck R."/>
            <person name="Wendt-Pienkowski E."/>
        </authorList>
    </citation>
    <scope>NUCLEOTIDE SEQUENCE</scope>
    <source>
        <strain evidence="12">SID14436</strain>
    </source>
</reference>
<dbReference type="RefSeq" id="WP_164438892.1">
    <property type="nucleotide sequence ID" value="NZ_JAAGMD010000757.1"/>
</dbReference>
<accession>A0A6G3R1S1</accession>
<feature type="region of interest" description="Disordered" evidence="9">
    <location>
        <begin position="1007"/>
        <end position="1028"/>
    </location>
</feature>
<proteinExistence type="predicted"/>
<dbReference type="Pfam" id="PF00698">
    <property type="entry name" value="Acyl_transf_1"/>
    <property type="match status" value="1"/>
</dbReference>
<evidence type="ECO:0000256" key="5">
    <source>
        <dbReference type="ARBA" id="ARBA00023194"/>
    </source>
</evidence>
<dbReference type="GO" id="GO:0006633">
    <property type="term" value="P:fatty acid biosynthetic process"/>
    <property type="evidence" value="ECO:0007669"/>
    <property type="project" value="TreeGrafter"/>
</dbReference>
<dbReference type="InterPro" id="IPR014043">
    <property type="entry name" value="Acyl_transferase_dom"/>
</dbReference>
<keyword evidence="2" id="KW-0596">Phosphopantetheine</keyword>
<dbReference type="SMART" id="SM00827">
    <property type="entry name" value="PKS_AT"/>
    <property type="match status" value="1"/>
</dbReference>
<dbReference type="PANTHER" id="PTHR43775:SF51">
    <property type="entry name" value="INACTIVE PHENOLPHTHIOCEROL SYNTHESIS POLYKETIDE SYNTHASE TYPE I PKS1-RELATED"/>
    <property type="match status" value="1"/>
</dbReference>
<dbReference type="PANTHER" id="PTHR43775">
    <property type="entry name" value="FATTY ACID SYNTHASE"/>
    <property type="match status" value="1"/>
</dbReference>
<dbReference type="InterPro" id="IPR020841">
    <property type="entry name" value="PKS_Beta-ketoAc_synthase_dom"/>
</dbReference>
<evidence type="ECO:0000256" key="8">
    <source>
        <dbReference type="PROSITE-ProRule" id="PRU01363"/>
    </source>
</evidence>
<dbReference type="SMART" id="SM00826">
    <property type="entry name" value="PKS_DH"/>
    <property type="match status" value="1"/>
</dbReference>
<evidence type="ECO:0000256" key="6">
    <source>
        <dbReference type="ARBA" id="ARBA00023268"/>
    </source>
</evidence>
<dbReference type="PROSITE" id="PS52019">
    <property type="entry name" value="PKS_MFAS_DH"/>
    <property type="match status" value="1"/>
</dbReference>
<dbReference type="AlphaFoldDB" id="A0A6G3R1S1"/>
<keyword evidence="5" id="KW-0045">Antibiotic biosynthesis</keyword>
<dbReference type="GO" id="GO:0004312">
    <property type="term" value="F:fatty acid synthase activity"/>
    <property type="evidence" value="ECO:0007669"/>
    <property type="project" value="TreeGrafter"/>
</dbReference>
<dbReference type="GO" id="GO:0031177">
    <property type="term" value="F:phosphopantetheine binding"/>
    <property type="evidence" value="ECO:0007669"/>
    <property type="project" value="UniProtKB-ARBA"/>
</dbReference>
<dbReference type="Gene3D" id="3.10.129.110">
    <property type="entry name" value="Polyketide synthase dehydratase"/>
    <property type="match status" value="1"/>
</dbReference>
<organism evidence="12">
    <name type="scientific">Streptomyces sp. SID14436</name>
    <dbReference type="NCBI Taxonomy" id="2706070"/>
    <lineage>
        <taxon>Bacteria</taxon>
        <taxon>Bacillati</taxon>
        <taxon>Actinomycetota</taxon>
        <taxon>Actinomycetes</taxon>
        <taxon>Kitasatosporales</taxon>
        <taxon>Streptomycetaceae</taxon>
        <taxon>Streptomyces</taxon>
    </lineage>
</organism>
<dbReference type="SUPFAM" id="SSF52151">
    <property type="entry name" value="FabD/lysophospholipase-like"/>
    <property type="match status" value="1"/>
</dbReference>
<dbReference type="InterPro" id="IPR049552">
    <property type="entry name" value="PKS_DH_N"/>
</dbReference>
<dbReference type="InterPro" id="IPR001227">
    <property type="entry name" value="Ac_transferase_dom_sf"/>
</dbReference>
<dbReference type="EMBL" id="JAAGMD010000757">
    <property type="protein sequence ID" value="NEA89698.1"/>
    <property type="molecule type" value="Genomic_DNA"/>
</dbReference>
<dbReference type="InterPro" id="IPR016036">
    <property type="entry name" value="Malonyl_transacylase_ACP-bd"/>
</dbReference>
<evidence type="ECO:0000256" key="9">
    <source>
        <dbReference type="SAM" id="MobiDB-lite"/>
    </source>
</evidence>
<comment type="caution">
    <text evidence="8">Lacks conserved residue(s) required for the propagation of feature annotation.</text>
</comment>
<evidence type="ECO:0000256" key="3">
    <source>
        <dbReference type="ARBA" id="ARBA00022553"/>
    </source>
</evidence>
<feature type="non-terminal residue" evidence="12">
    <location>
        <position position="1028"/>
    </location>
</feature>
<dbReference type="InterPro" id="IPR032821">
    <property type="entry name" value="PKS_assoc"/>
</dbReference>
<dbReference type="InterPro" id="IPR016039">
    <property type="entry name" value="Thiolase-like"/>
</dbReference>
<name>A0A6G3R1S1_9ACTN</name>
<comment type="pathway">
    <text evidence="1">Antibiotic biosynthesis.</text>
</comment>
<keyword evidence="6" id="KW-0511">Multifunctional enzyme</keyword>
<sequence length="1028" mass="108150">RPAPAAGTPAADEPVAVVGTACRLPGGADDPESLWRLLAEGRDAIGPFPSGRWDVESLYDPDPDTPGTSYVREGGFLDDIESFDAAFFGITPKEAAAMDPQQRLLLETAWEALERAGIVPGDLEGGTAGVYVGMFGSDYLAGSRLDQLDGYVGTGSALSVASGRLAYTLGLHGPAMTVDTACSSSLVATHLAVQALRSGECDLALAGGATLMVTPQTFVEFSRLRGLSPTGRCRSFSDGADGAVWAEGAGMVVLKRLGDAHRDGDRVLAVLRGTAVNQDGRSQGLSAPHGPAQEQVIRRALERSGLRPGDIDHIEAHGTGTTLGDPIEAHALAQVFGDDRPAGRPLHLGSLKSNIGHVQAASGIAGLIKVVESLRHETLPRSLHAGTPTRHVDWDGSGLHLLREPVAWPRGERVRRAGVSAFGISGTNAHVVVEEAPPAPAATDTAAAPPVPGHGLFLLSARSEPALRGQAARLARHLDDGTPLTDVAHTLARHRGHFEWRAGPVAGDRDELLALLDALASGRMPVSPVTADPAGKVAFVFAGHGGQWPGMGLELMGQSPQFRDELHRVDEAVRRHAGWSVLNVLRAPEEFSPLERTEYLQPVLFAVNAALAAAWRALGVRPDAVAGHSLGEIAAAYTAGALDLDDAVTVVTARAHAVVPHVGHGGMLAVELPPDEVGDLLSAAGGRLFVAAVNGPRSTAVSGESGALAELRGRLEERGVTVRPLSTPFASHTPLMEPLRDELLARFGDIRPTPSDVPLYSAVLAERVPGERLDAAHWFDNLRRPVRFADTVRRLLDDGYRHFVELSPHPSLTGSVEAVAADAGIAVSAVGSLRRQQDGRNVLLRRAGDLYAGGHTPDPAVLFPAGRPTVLPTYAFARSRHWLAPAPAAAPGTPPLLGTHVEAADEPGRHLFQTEIDLRDSRFAYLADHRVGGEVWLPAAAFLEAVLEAAAALDSGAGAELTDIAFLRPLRLPDDGPVRLQLVLRPAEDGVRDVTVLAAAPGARWHQHLTGRLRTGPPPAPADREPPA</sequence>
<evidence type="ECO:0000259" key="11">
    <source>
        <dbReference type="PROSITE" id="PS52019"/>
    </source>
</evidence>
<gene>
    <name evidence="12" type="ORF">G3I53_27530</name>
</gene>
<keyword evidence="4" id="KW-0808">Transferase</keyword>
<feature type="region of interest" description="N-terminal hotdog fold" evidence="8">
    <location>
        <begin position="894"/>
        <end position="1020"/>
    </location>
</feature>